<dbReference type="VEuPathDB" id="VectorBase:AATE004134"/>
<feature type="compositionally biased region" description="Basic and acidic residues" evidence="1">
    <location>
        <begin position="359"/>
        <end position="382"/>
    </location>
</feature>
<evidence type="ECO:0000256" key="1">
    <source>
        <dbReference type="SAM" id="MobiDB-lite"/>
    </source>
</evidence>
<feature type="region of interest" description="Disordered" evidence="1">
    <location>
        <begin position="306"/>
        <end position="344"/>
    </location>
</feature>
<feature type="region of interest" description="Disordered" evidence="1">
    <location>
        <begin position="359"/>
        <end position="437"/>
    </location>
</feature>
<proteinExistence type="predicted"/>
<reference evidence="2" key="1">
    <citation type="submission" date="2022-08" db="UniProtKB">
        <authorList>
            <consortium name="EnsemblMetazoa"/>
        </authorList>
    </citation>
    <scope>IDENTIFICATION</scope>
    <source>
        <strain evidence="2">EBRO</strain>
    </source>
</reference>
<protein>
    <submittedName>
        <fullName evidence="2">Uncharacterized protein</fullName>
    </submittedName>
</protein>
<dbReference type="AlphaFoldDB" id="A0A182IRK1"/>
<sequence length="631" mass="71180">MDERADSTQNANHYSLAVSQRLVWVVRDERAVVWYARRGQKVARGRTRFERGRQHRLDQSLFCISTGESFAMSFLRTFRSNLILSTAPPANDRALRNGTSNGTKASMKTSSSGSRKHSAGGRGATEHDGNVSERVQGGRRGSAVTQQSRTGGKHSSSSSGGDRYGKENPAPIVVYLDKQQQQQHNEGKKQPTSILRTNTFTKHDDDEHEQRARHAITRSDTFTIQESSDETVVDSNTFTRHGTPAAPVTRDVFEPLYAKNIELSSHERLPVVVDSRTYRKKSLKSSKPVQKVESFIKRFERTLFSKAGSGGEGQKGRNHGSRKNSTATSEVGGTGGPRFRDVGINCKLDEEEKFRAKLEAMRRSRQDSRDSLVSQRDGERRRSQSPTKRLYERAATYDRRSSSSLSNGVVVLPLKEEEDHGSVTPSPPPEGGMGMRGSTLLRQTESSFLKNRQKEIEMGYSVVNKRQQPALSLAGGSPERGKVNSGTWRNARPSEEEFQPRERQYSNARGITDLTREDQNSLYGRYPFRTDTYRTLKEEYDEKQHLRQHAARQPKPVGIASPRMNEVRAGDRSPEPLVRRDTAPVELPKYTFGTEQLQQRRSRFQQFQKSFQKMDDSASEVSVQQSFFVPI</sequence>
<feature type="compositionally biased region" description="Basic and acidic residues" evidence="1">
    <location>
        <begin position="565"/>
        <end position="582"/>
    </location>
</feature>
<name>A0A182IRK1_ANOAO</name>
<evidence type="ECO:0000313" key="2">
    <source>
        <dbReference type="EnsemblMetazoa" id="AATE004134-PA.1"/>
    </source>
</evidence>
<feature type="region of interest" description="Disordered" evidence="1">
    <location>
        <begin position="472"/>
        <end position="504"/>
    </location>
</feature>
<feature type="region of interest" description="Disordered" evidence="1">
    <location>
        <begin position="88"/>
        <end position="213"/>
    </location>
</feature>
<feature type="compositionally biased region" description="Polar residues" evidence="1">
    <location>
        <begin position="190"/>
        <end position="200"/>
    </location>
</feature>
<organism evidence="2">
    <name type="scientific">Anopheles atroparvus</name>
    <name type="common">European mosquito</name>
    <dbReference type="NCBI Taxonomy" id="41427"/>
    <lineage>
        <taxon>Eukaryota</taxon>
        <taxon>Metazoa</taxon>
        <taxon>Ecdysozoa</taxon>
        <taxon>Arthropoda</taxon>
        <taxon>Hexapoda</taxon>
        <taxon>Insecta</taxon>
        <taxon>Pterygota</taxon>
        <taxon>Neoptera</taxon>
        <taxon>Endopterygota</taxon>
        <taxon>Diptera</taxon>
        <taxon>Nematocera</taxon>
        <taxon>Culicoidea</taxon>
        <taxon>Culicidae</taxon>
        <taxon>Anophelinae</taxon>
        <taxon>Anopheles</taxon>
    </lineage>
</organism>
<dbReference type="EnsemblMetazoa" id="AATE004134-RA">
    <property type="protein sequence ID" value="AATE004134-PA.1"/>
    <property type="gene ID" value="AATE004134"/>
</dbReference>
<feature type="compositionally biased region" description="Basic and acidic residues" evidence="1">
    <location>
        <begin position="389"/>
        <end position="401"/>
    </location>
</feature>
<feature type="region of interest" description="Disordered" evidence="1">
    <location>
        <begin position="544"/>
        <end position="582"/>
    </location>
</feature>
<accession>A0A182IRK1</accession>
<feature type="compositionally biased region" description="Polar residues" evidence="1">
    <location>
        <begin position="97"/>
        <end position="113"/>
    </location>
</feature>
<feature type="compositionally biased region" description="Low complexity" evidence="1">
    <location>
        <begin position="402"/>
        <end position="413"/>
    </location>
</feature>
<feature type="compositionally biased region" description="Basic and acidic residues" evidence="1">
    <location>
        <begin position="492"/>
        <end position="504"/>
    </location>
</feature>
<feature type="compositionally biased region" description="Basic and acidic residues" evidence="1">
    <location>
        <begin position="201"/>
        <end position="212"/>
    </location>
</feature>
<feature type="compositionally biased region" description="Low complexity" evidence="1">
    <location>
        <begin position="148"/>
        <end position="161"/>
    </location>
</feature>